<dbReference type="Proteomes" id="UP000305888">
    <property type="component" value="Chromosome"/>
</dbReference>
<keyword evidence="4" id="KW-0804">Transcription</keyword>
<keyword evidence="3" id="KW-0238">DNA-binding</keyword>
<gene>
    <name evidence="6" type="ORF">FDP22_16560</name>
</gene>
<dbReference type="SUPFAM" id="SSF53850">
    <property type="entry name" value="Periplasmic binding protein-like II"/>
    <property type="match status" value="1"/>
</dbReference>
<sequence>MKRVLFSRFTNYLDEIVRLGSIRRAAEKLHVSPSAIDKQLLRAEQEMGVALFERHPRGVRLTSAGELLMYRVRNWQKDLRLIGIEIEELRGLRRGEVRIAAAQEAVFGLLPQALAAFARESPQITLKVSVGESERVRQMVIDGQADFGLTFSPRPLPGVAVARDIGFQPYALMPDDGSGRRSTTLERFFSRPSIVPDASSHLRDMLDIAAARAGLSITPALTSNSPELMRELVREGCGHGMIALCPAAAGPPGPGIVALPFRAGVLPALTLSLITSHDTAASVAAVLAKQHFELFLDALRERAAP</sequence>
<dbReference type="InterPro" id="IPR000847">
    <property type="entry name" value="LysR_HTH_N"/>
</dbReference>
<dbReference type="Pfam" id="PF00126">
    <property type="entry name" value="HTH_1"/>
    <property type="match status" value="1"/>
</dbReference>
<dbReference type="GO" id="GO:0003700">
    <property type="term" value="F:DNA-binding transcription factor activity"/>
    <property type="evidence" value="ECO:0007669"/>
    <property type="project" value="InterPro"/>
</dbReference>
<dbReference type="InterPro" id="IPR050950">
    <property type="entry name" value="HTH-type_LysR_regulators"/>
</dbReference>
<dbReference type="Gene3D" id="1.10.10.10">
    <property type="entry name" value="Winged helix-like DNA-binding domain superfamily/Winged helix DNA-binding domain"/>
    <property type="match status" value="1"/>
</dbReference>
<accession>A0A5B8G3D7</accession>
<dbReference type="Pfam" id="PF03466">
    <property type="entry name" value="LysR_substrate"/>
    <property type="match status" value="1"/>
</dbReference>
<name>A0A5B8G3D7_9RHOB</name>
<dbReference type="InterPro" id="IPR036390">
    <property type="entry name" value="WH_DNA-bd_sf"/>
</dbReference>
<dbReference type="OrthoDB" id="5297263at2"/>
<dbReference type="GO" id="GO:0005829">
    <property type="term" value="C:cytosol"/>
    <property type="evidence" value="ECO:0007669"/>
    <property type="project" value="TreeGrafter"/>
</dbReference>
<keyword evidence="7" id="KW-1185">Reference proteome</keyword>
<dbReference type="InterPro" id="IPR036388">
    <property type="entry name" value="WH-like_DNA-bd_sf"/>
</dbReference>
<dbReference type="AlphaFoldDB" id="A0A5B8G3D7"/>
<dbReference type="Gene3D" id="3.40.190.290">
    <property type="match status" value="1"/>
</dbReference>
<evidence type="ECO:0000256" key="2">
    <source>
        <dbReference type="ARBA" id="ARBA00023015"/>
    </source>
</evidence>
<reference evidence="6 7" key="1">
    <citation type="submission" date="2019-06" db="EMBL/GenBank/DDBJ databases">
        <title>Genome sequence of Rhodobacteraceae bacterium D4M1.</title>
        <authorList>
            <person name="Cao J."/>
        </authorList>
    </citation>
    <scope>NUCLEOTIDE SEQUENCE [LARGE SCALE GENOMIC DNA]</scope>
    <source>
        <strain evidence="6 7">D4M1</strain>
    </source>
</reference>
<proteinExistence type="inferred from homology"/>
<dbReference type="PANTHER" id="PTHR30419">
    <property type="entry name" value="HTH-TYPE TRANSCRIPTIONAL REGULATOR YBHD"/>
    <property type="match status" value="1"/>
</dbReference>
<protein>
    <submittedName>
        <fullName evidence="6">LysR family transcriptional regulator</fullName>
    </submittedName>
</protein>
<dbReference type="EMBL" id="CP040818">
    <property type="protein sequence ID" value="QDL93253.1"/>
    <property type="molecule type" value="Genomic_DNA"/>
</dbReference>
<dbReference type="RefSeq" id="WP_138575392.1">
    <property type="nucleotide sequence ID" value="NZ_CP040818.1"/>
</dbReference>
<dbReference type="InterPro" id="IPR005119">
    <property type="entry name" value="LysR_subst-bd"/>
</dbReference>
<dbReference type="PROSITE" id="PS50931">
    <property type="entry name" value="HTH_LYSR"/>
    <property type="match status" value="1"/>
</dbReference>
<evidence type="ECO:0000256" key="3">
    <source>
        <dbReference type="ARBA" id="ARBA00023125"/>
    </source>
</evidence>
<evidence type="ECO:0000313" key="6">
    <source>
        <dbReference type="EMBL" id="QDL93253.1"/>
    </source>
</evidence>
<organism evidence="6 7">
    <name type="scientific">Paroceanicella profunda</name>
    <dbReference type="NCBI Taxonomy" id="2579971"/>
    <lineage>
        <taxon>Bacteria</taxon>
        <taxon>Pseudomonadati</taxon>
        <taxon>Pseudomonadota</taxon>
        <taxon>Alphaproteobacteria</taxon>
        <taxon>Rhodobacterales</taxon>
        <taxon>Paracoccaceae</taxon>
        <taxon>Paroceanicella</taxon>
    </lineage>
</organism>
<comment type="similarity">
    <text evidence="1">Belongs to the LysR transcriptional regulatory family.</text>
</comment>
<evidence type="ECO:0000256" key="4">
    <source>
        <dbReference type="ARBA" id="ARBA00023163"/>
    </source>
</evidence>
<dbReference type="KEGG" id="ppru:FDP22_16560"/>
<evidence type="ECO:0000313" key="7">
    <source>
        <dbReference type="Proteomes" id="UP000305888"/>
    </source>
</evidence>
<keyword evidence="2" id="KW-0805">Transcription regulation</keyword>
<dbReference type="CDD" id="cd05466">
    <property type="entry name" value="PBP2_LTTR_substrate"/>
    <property type="match status" value="1"/>
</dbReference>
<dbReference type="SUPFAM" id="SSF46785">
    <property type="entry name" value="Winged helix' DNA-binding domain"/>
    <property type="match status" value="1"/>
</dbReference>
<dbReference type="PANTHER" id="PTHR30419:SF8">
    <property type="entry name" value="NITROGEN ASSIMILATION TRANSCRIPTIONAL ACTIVATOR-RELATED"/>
    <property type="match status" value="1"/>
</dbReference>
<evidence type="ECO:0000259" key="5">
    <source>
        <dbReference type="PROSITE" id="PS50931"/>
    </source>
</evidence>
<dbReference type="GO" id="GO:0003677">
    <property type="term" value="F:DNA binding"/>
    <property type="evidence" value="ECO:0007669"/>
    <property type="project" value="UniProtKB-KW"/>
</dbReference>
<evidence type="ECO:0000256" key="1">
    <source>
        <dbReference type="ARBA" id="ARBA00009437"/>
    </source>
</evidence>
<feature type="domain" description="HTH lysR-type" evidence="5">
    <location>
        <begin position="12"/>
        <end position="62"/>
    </location>
</feature>